<dbReference type="EMBL" id="CAJHNJ030000102">
    <property type="protein sequence ID" value="CAG9135378.1"/>
    <property type="molecule type" value="Genomic_DNA"/>
</dbReference>
<protein>
    <submittedName>
        <fullName evidence="1">(diamondback moth) hypothetical protein</fullName>
    </submittedName>
</protein>
<comment type="caution">
    <text evidence="1">The sequence shown here is derived from an EMBL/GenBank/DDBJ whole genome shotgun (WGS) entry which is preliminary data.</text>
</comment>
<sequence length="245" mass="27883">MDKLESIVQIPSVTNMIPSVLEDSPRSLEDAMSRICPLCQSEVRLFFINFNYKMLMCENTECDFPFGYEDLQFVKEDGGALTHNDFDNASIISHSRTQTPSCSVVSHSAWSEIERINRAYDSEDSQPFEQKALDPTEFIASLQINVEPKQDKKKMDLKKNLEKLKELNLKMRPRNQRRRITNKNFVKEIINLKGEKTLLKPEEAVLFEKAPNAAGPKVEFQITTAEGSMPVIKVDLAGTNKPDPV</sequence>
<reference evidence="1" key="1">
    <citation type="submission" date="2020-11" db="EMBL/GenBank/DDBJ databases">
        <authorList>
            <person name="Whiteford S."/>
        </authorList>
    </citation>
    <scope>NUCLEOTIDE SEQUENCE</scope>
</reference>
<proteinExistence type="predicted"/>
<evidence type="ECO:0000313" key="1">
    <source>
        <dbReference type="EMBL" id="CAG9135378.1"/>
    </source>
</evidence>
<evidence type="ECO:0000313" key="2">
    <source>
        <dbReference type="Proteomes" id="UP000653454"/>
    </source>
</evidence>
<name>A0A8S4G8W3_PLUXY</name>
<organism evidence="1 2">
    <name type="scientific">Plutella xylostella</name>
    <name type="common">Diamondback moth</name>
    <name type="synonym">Plutella maculipennis</name>
    <dbReference type="NCBI Taxonomy" id="51655"/>
    <lineage>
        <taxon>Eukaryota</taxon>
        <taxon>Metazoa</taxon>
        <taxon>Ecdysozoa</taxon>
        <taxon>Arthropoda</taxon>
        <taxon>Hexapoda</taxon>
        <taxon>Insecta</taxon>
        <taxon>Pterygota</taxon>
        <taxon>Neoptera</taxon>
        <taxon>Endopterygota</taxon>
        <taxon>Lepidoptera</taxon>
        <taxon>Glossata</taxon>
        <taxon>Ditrysia</taxon>
        <taxon>Yponomeutoidea</taxon>
        <taxon>Plutellidae</taxon>
        <taxon>Plutella</taxon>
    </lineage>
</organism>
<dbReference type="AlphaFoldDB" id="A0A8S4G8W3"/>
<dbReference type="Proteomes" id="UP000653454">
    <property type="component" value="Unassembled WGS sequence"/>
</dbReference>
<gene>
    <name evidence="1" type="ORF">PLXY2_LOCUS13625</name>
</gene>
<keyword evidence="2" id="KW-1185">Reference proteome</keyword>
<accession>A0A8S4G8W3</accession>